<organism evidence="2 3">
    <name type="scientific">Aliidiomarina taiwanensis</name>
    <dbReference type="NCBI Taxonomy" id="946228"/>
    <lineage>
        <taxon>Bacteria</taxon>
        <taxon>Pseudomonadati</taxon>
        <taxon>Pseudomonadota</taxon>
        <taxon>Gammaproteobacteria</taxon>
        <taxon>Alteromonadales</taxon>
        <taxon>Idiomarinaceae</taxon>
        <taxon>Aliidiomarina</taxon>
    </lineage>
</organism>
<accession>A0A432X8R5</accession>
<dbReference type="GO" id="GO:0005829">
    <property type="term" value="C:cytosol"/>
    <property type="evidence" value="ECO:0007669"/>
    <property type="project" value="TreeGrafter"/>
</dbReference>
<comment type="caution">
    <text evidence="2">The sequence shown here is derived from an EMBL/GenBank/DDBJ whole genome shotgun (WGS) entry which is preliminary data.</text>
</comment>
<keyword evidence="1 2" id="KW-0808">Transferase</keyword>
<dbReference type="GO" id="GO:0003723">
    <property type="term" value="F:RNA binding"/>
    <property type="evidence" value="ECO:0007669"/>
    <property type="project" value="UniProtKB-UniRule"/>
</dbReference>
<keyword evidence="1" id="KW-0949">S-adenosyl-L-methionine</keyword>
<proteinExistence type="inferred from homology"/>
<feature type="binding site" evidence="1">
    <location>
        <begin position="151"/>
        <end position="152"/>
    </location>
    <ligand>
        <name>S-adenosyl-L-methionine</name>
        <dbReference type="ChEBI" id="CHEBI:59789"/>
    </ligand>
</feature>
<dbReference type="EC" id="2.1.1.266" evidence="1"/>
<protein>
    <recommendedName>
        <fullName evidence="1">Ribosomal RNA large subunit methyltransferase J</fullName>
        <ecNumber evidence="1">2.1.1.266</ecNumber>
    </recommendedName>
    <alternativeName>
        <fullName evidence="1">23S rRNA (adenine(2030)-N6)-methyltransferase</fullName>
    </alternativeName>
    <alternativeName>
        <fullName evidence="1">23S rRNA m6A2030 methyltransferase</fullName>
    </alternativeName>
</protein>
<dbReference type="EMBL" id="PIPQ01000001">
    <property type="protein sequence ID" value="RUO43641.1"/>
    <property type="molecule type" value="Genomic_DNA"/>
</dbReference>
<comment type="function">
    <text evidence="1">Specifically methylates the adenine in position 2030 of 23S rRNA.</text>
</comment>
<gene>
    <name evidence="1" type="primary">rlmJ</name>
    <name evidence="2" type="ORF">CWE15_00110</name>
</gene>
<dbReference type="GO" id="GO:0036307">
    <property type="term" value="F:23S rRNA (adenine(2030)-N(6))-methyltransferase activity"/>
    <property type="evidence" value="ECO:0007669"/>
    <property type="project" value="UniProtKB-UniRule"/>
</dbReference>
<feature type="active site" description="Proton acceptor" evidence="1">
    <location>
        <position position="172"/>
    </location>
</feature>
<keyword evidence="1 2" id="KW-0489">Methyltransferase</keyword>
<dbReference type="Proteomes" id="UP000286976">
    <property type="component" value="Unassembled WGS sequence"/>
</dbReference>
<dbReference type="GO" id="GO:0070475">
    <property type="term" value="P:rRNA base methylation"/>
    <property type="evidence" value="ECO:0007669"/>
    <property type="project" value="UniProtKB-UniRule"/>
</dbReference>
<sequence length="286" mass="32512">MFRMLSYQHGYHAGNPADIHKHLTLVTVSEYLLKKPAGIHFYDTHAGKGLYSLQDSQAQKRQEYLAGVQQLVQLRENLPADPWSFFFTQLDALHGGKVTPENLQYYPGSPHWVSALRRTQDQHTVFELHPGEHQQLAELHPNHTGYVVHGDGLSGVVNMLPPRLPRLQVLIDPAYEVASEYTDVASTVEAILKKCRHAVVMVWYPLLAAEKHHELCERLTHALDAPLLQSEWIYKEKPEGWGMYGSGMLVVNPPWVLQQQLTAALQPLAEQLGQPVEHRMLRYNAE</sequence>
<reference evidence="2 3" key="1">
    <citation type="journal article" date="2011" name="Front. Microbiol.">
        <title>Genomic signatures of strain selection and enhancement in Bacillus atrophaeus var. globigii, a historical biowarfare simulant.</title>
        <authorList>
            <person name="Gibbons H.S."/>
            <person name="Broomall S.M."/>
            <person name="McNew L.A."/>
            <person name="Daligault H."/>
            <person name="Chapman C."/>
            <person name="Bruce D."/>
            <person name="Karavis M."/>
            <person name="Krepps M."/>
            <person name="McGregor P.A."/>
            <person name="Hong C."/>
            <person name="Park K.H."/>
            <person name="Akmal A."/>
            <person name="Feldman A."/>
            <person name="Lin J.S."/>
            <person name="Chang W.E."/>
            <person name="Higgs B.W."/>
            <person name="Demirev P."/>
            <person name="Lindquist J."/>
            <person name="Liem A."/>
            <person name="Fochler E."/>
            <person name="Read T.D."/>
            <person name="Tapia R."/>
            <person name="Johnson S."/>
            <person name="Bishop-Lilly K.A."/>
            <person name="Detter C."/>
            <person name="Han C."/>
            <person name="Sozhamannan S."/>
            <person name="Rosenzweig C.N."/>
            <person name="Skowronski E.W."/>
        </authorList>
    </citation>
    <scope>NUCLEOTIDE SEQUENCE [LARGE SCALE GENOMIC DNA]</scope>
    <source>
        <strain evidence="2 3">AIT1</strain>
    </source>
</reference>
<dbReference type="PANTHER" id="PTHR37426">
    <property type="entry name" value="RIBOSOMAL RNA LARGE SUBUNIT METHYLTRANSFERASE J"/>
    <property type="match status" value="1"/>
</dbReference>
<dbReference type="Pfam" id="PF04378">
    <property type="entry name" value="RsmJ"/>
    <property type="match status" value="1"/>
</dbReference>
<feature type="binding site" evidence="1">
    <location>
        <position position="22"/>
    </location>
    <ligand>
        <name>S-adenosyl-L-methionine</name>
        <dbReference type="ChEBI" id="CHEBI:59789"/>
    </ligand>
</feature>
<dbReference type="HAMAP" id="MF_00934">
    <property type="entry name" value="23SrRNA_methyltr_J"/>
    <property type="match status" value="1"/>
</dbReference>
<dbReference type="AlphaFoldDB" id="A0A432X8R5"/>
<feature type="binding site" evidence="1">
    <location>
        <position position="127"/>
    </location>
    <ligand>
        <name>S-adenosyl-L-methionine</name>
        <dbReference type="ChEBI" id="CHEBI:59789"/>
    </ligand>
</feature>
<evidence type="ECO:0000313" key="2">
    <source>
        <dbReference type="EMBL" id="RUO43641.1"/>
    </source>
</evidence>
<keyword evidence="1" id="KW-0694">RNA-binding</keyword>
<dbReference type="InterPro" id="IPR007473">
    <property type="entry name" value="RlmJ"/>
</dbReference>
<dbReference type="PANTHER" id="PTHR37426:SF1">
    <property type="entry name" value="RIBOSOMAL RNA LARGE SUBUNIT METHYLTRANSFERASE J"/>
    <property type="match status" value="1"/>
</dbReference>
<dbReference type="Gene3D" id="3.40.50.150">
    <property type="entry name" value="Vaccinia Virus protein VP39"/>
    <property type="match status" value="1"/>
</dbReference>
<comment type="subunit">
    <text evidence="1">Monomer.</text>
</comment>
<feature type="binding site" evidence="1">
    <location>
        <position position="45"/>
    </location>
    <ligand>
        <name>S-adenosyl-L-methionine</name>
        <dbReference type="ChEBI" id="CHEBI:59789"/>
    </ligand>
</feature>
<evidence type="ECO:0000256" key="1">
    <source>
        <dbReference type="HAMAP-Rule" id="MF_00934"/>
    </source>
</evidence>
<feature type="binding site" evidence="1">
    <location>
        <position position="172"/>
    </location>
    <ligand>
        <name>S-adenosyl-L-methionine</name>
        <dbReference type="ChEBI" id="CHEBI:59789"/>
    </ligand>
</feature>
<feature type="site" description="Interaction with substrate rRNA" evidence="1">
    <location>
        <position position="7"/>
    </location>
</feature>
<name>A0A432X8R5_9GAMM</name>
<evidence type="ECO:0000313" key="3">
    <source>
        <dbReference type="Proteomes" id="UP000286976"/>
    </source>
</evidence>
<comment type="catalytic activity">
    <reaction evidence="1">
        <text>adenosine(2030) in 23S rRNA + S-adenosyl-L-methionine = N(6)-methyladenosine(2030) in 23S rRNA + S-adenosyl-L-homocysteine + H(+)</text>
        <dbReference type="Rhea" id="RHEA:43736"/>
        <dbReference type="Rhea" id="RHEA-COMP:10668"/>
        <dbReference type="Rhea" id="RHEA-COMP:10669"/>
        <dbReference type="ChEBI" id="CHEBI:15378"/>
        <dbReference type="ChEBI" id="CHEBI:57856"/>
        <dbReference type="ChEBI" id="CHEBI:59789"/>
        <dbReference type="ChEBI" id="CHEBI:74411"/>
        <dbReference type="ChEBI" id="CHEBI:74449"/>
        <dbReference type="EC" id="2.1.1.266"/>
    </reaction>
</comment>
<feature type="binding site" evidence="1">
    <location>
        <position position="109"/>
    </location>
    <ligand>
        <name>S-adenosyl-L-methionine</name>
        <dbReference type="ChEBI" id="CHEBI:59789"/>
    </ligand>
</feature>
<comment type="similarity">
    <text evidence="1">Belongs to the RlmJ family.</text>
</comment>
<dbReference type="InterPro" id="IPR029063">
    <property type="entry name" value="SAM-dependent_MTases_sf"/>
</dbReference>
<keyword evidence="1" id="KW-0698">rRNA processing</keyword>
<keyword evidence="3" id="KW-1185">Reference proteome</keyword>
<dbReference type="SUPFAM" id="SSF53335">
    <property type="entry name" value="S-adenosyl-L-methionine-dependent methyltransferases"/>
    <property type="match status" value="1"/>
</dbReference>